<dbReference type="SUPFAM" id="SSF52540">
    <property type="entry name" value="P-loop containing nucleoside triphosphate hydrolases"/>
    <property type="match status" value="1"/>
</dbReference>
<evidence type="ECO:0000259" key="1">
    <source>
        <dbReference type="Pfam" id="PF01926"/>
    </source>
</evidence>
<feature type="domain" description="G" evidence="1">
    <location>
        <begin position="8"/>
        <end position="128"/>
    </location>
</feature>
<comment type="caution">
    <text evidence="2">The sequence shown here is derived from an EMBL/GenBank/DDBJ whole genome shotgun (WGS) entry which is preliminary data.</text>
</comment>
<evidence type="ECO:0000313" key="3">
    <source>
        <dbReference type="Proteomes" id="UP001168613"/>
    </source>
</evidence>
<dbReference type="Gene3D" id="3.40.50.300">
    <property type="entry name" value="P-loop containing nucleotide triphosphate hydrolases"/>
    <property type="match status" value="1"/>
</dbReference>
<dbReference type="PANTHER" id="PTHR42714">
    <property type="entry name" value="TRNA MODIFICATION GTPASE GTPBP3"/>
    <property type="match status" value="1"/>
</dbReference>
<gene>
    <name evidence="2" type="ORF">LMS43_01320</name>
</gene>
<dbReference type="InterPro" id="IPR006073">
    <property type="entry name" value="GTP-bd"/>
</dbReference>
<dbReference type="EMBL" id="JAJHNU010000001">
    <property type="protein sequence ID" value="MDN4119919.1"/>
    <property type="molecule type" value="Genomic_DNA"/>
</dbReference>
<keyword evidence="3" id="KW-1185">Reference proteome</keyword>
<dbReference type="InterPro" id="IPR021871">
    <property type="entry name" value="DUF3482"/>
</dbReference>
<dbReference type="InterPro" id="IPR027417">
    <property type="entry name" value="P-loop_NTPase"/>
</dbReference>
<evidence type="ECO:0000313" key="2">
    <source>
        <dbReference type="EMBL" id="MDN4119919.1"/>
    </source>
</evidence>
<dbReference type="Proteomes" id="UP001168613">
    <property type="component" value="Unassembled WGS sequence"/>
</dbReference>
<name>A0ABT8EF55_9BURK</name>
<organism evidence="2 3">
    <name type="scientific">Alcaligenes endophyticus</name>
    <dbReference type="NCBI Taxonomy" id="1929088"/>
    <lineage>
        <taxon>Bacteria</taxon>
        <taxon>Pseudomonadati</taxon>
        <taxon>Pseudomonadota</taxon>
        <taxon>Betaproteobacteria</taxon>
        <taxon>Burkholderiales</taxon>
        <taxon>Alcaligenaceae</taxon>
        <taxon>Alcaligenes</taxon>
    </lineage>
</organism>
<proteinExistence type="predicted"/>
<dbReference type="Pfam" id="PF01926">
    <property type="entry name" value="MMR_HSR1"/>
    <property type="match status" value="1"/>
</dbReference>
<reference evidence="2" key="1">
    <citation type="submission" date="2021-11" db="EMBL/GenBank/DDBJ databases">
        <title>Draft genome sequence of Alcaligenes endophyticus type strain CCUG 75668T.</title>
        <authorList>
            <person name="Salva-Serra F."/>
            <person name="Duran R.E."/>
            <person name="Seeger M."/>
            <person name="Moore E.R.B."/>
            <person name="Jaen-Luchoro D."/>
        </authorList>
    </citation>
    <scope>NUCLEOTIDE SEQUENCE</scope>
    <source>
        <strain evidence="2">CCUG 75668</strain>
    </source>
</reference>
<accession>A0ABT8EF55</accession>
<sequence length="470" mass="51700">MSEQMLNLAVVGHTNTGKTSLLRTLTRDPTFGEVRDSPGTTRHVEGARLRVDGQPLLALYDTPGLEDSMALLDYLEQHSASGERLDGPERIARFLASPVAQTRFEQEARVLQKLLASDAGLYVIDVRDPVLSKHKDELFLLSLCGRPLLPVLNFMHSEQARTQEWRQALARLGLHALAEFDTVAPALDGEAVLYDKLAVLLETHAGLLKTVKLDLQQQATQRRHAAMRLLAELLIDAAALCLRCEDDEGARNAATVLLQERLVARENTCVRAMLQCYNFGPRDVLTELPHFDGQHWGMDLFDPEAVKEFGVRVGKGMAAGAVAGATVDVLTGGLSLGMGTMLGAVAGGMWQGAESWGGRLLGKLRGEVELRADESVLRLLAVRQLRLVHALERRGHAAQQPIQLSTAQATYDQAEQLGEQVAWRERTLPEALRQARAHPAWSTLDPQYVVGADERREQAIQRLLAQLLTP</sequence>
<dbReference type="PANTHER" id="PTHR42714:SF7">
    <property type="entry name" value="G DOMAIN-CONTAINING PROTEIN"/>
    <property type="match status" value="1"/>
</dbReference>
<dbReference type="Pfam" id="PF11981">
    <property type="entry name" value="DUF3482"/>
    <property type="match status" value="1"/>
</dbReference>
<dbReference type="RefSeq" id="WP_266122743.1">
    <property type="nucleotide sequence ID" value="NZ_JAJHNU010000001.1"/>
</dbReference>
<protein>
    <submittedName>
        <fullName evidence="2">DUF3482 domain-containing protein</fullName>
    </submittedName>
</protein>